<dbReference type="OrthoDB" id="9809840at2"/>
<dbReference type="STRING" id="1300347.I601_0154"/>
<dbReference type="EMBL" id="CP015079">
    <property type="protein sequence ID" value="ANH36608.1"/>
    <property type="molecule type" value="Genomic_DNA"/>
</dbReference>
<evidence type="ECO:0000256" key="1">
    <source>
        <dbReference type="SAM" id="Phobius"/>
    </source>
</evidence>
<dbReference type="KEGG" id="ndk:I601_0154"/>
<gene>
    <name evidence="2" type="ORF">I601_0154</name>
</gene>
<feature type="transmembrane region" description="Helical" evidence="1">
    <location>
        <begin position="28"/>
        <end position="51"/>
    </location>
</feature>
<evidence type="ECO:0000313" key="2">
    <source>
        <dbReference type="EMBL" id="ANH36608.1"/>
    </source>
</evidence>
<sequence length="250" mass="26718">MAKPAKSDRQAKIDAIRKQQKGADKRRGYTIVAVSGVIAAALIAVPVYGIVSDRMATSKYSSLDLSEIGAAADVCGEITTEPAADSGNHVPQEQQVTYDTAPPAFGPHWNVAGVAPVSGAREFYTADDRPELEALVHNLEHGFTVLWYDETIAEDDDAVAELRGIAGKFSDDSNRRLAFIAAPWTSDDGEAFPEGQHVAMTHWSAGGAGETDTAKQVGAFQYCSEASGAALQDFMDQYPQQDSPEPNTLL</sequence>
<dbReference type="Proteomes" id="UP000077868">
    <property type="component" value="Chromosome"/>
</dbReference>
<dbReference type="RefSeq" id="WP_068105199.1">
    <property type="nucleotide sequence ID" value="NZ_CP015079.1"/>
</dbReference>
<reference evidence="2 3" key="1">
    <citation type="submission" date="2016-03" db="EMBL/GenBank/DDBJ databases">
        <title>Complete genome sequence of a soil Actinobacterium, Nocardioides dokdonensis FR1436.</title>
        <authorList>
            <person name="Kwon S.-K."/>
            <person name="Kim K."/>
            <person name="Kim J.F."/>
        </authorList>
    </citation>
    <scope>NUCLEOTIDE SEQUENCE [LARGE SCALE GENOMIC DNA]</scope>
    <source>
        <strain evidence="2 3">FR1436</strain>
    </source>
</reference>
<name>A0A1A9GEC5_9ACTN</name>
<accession>A0A1A9GEC5</accession>
<proteinExistence type="predicted"/>
<evidence type="ECO:0008006" key="4">
    <source>
        <dbReference type="Google" id="ProtNLM"/>
    </source>
</evidence>
<dbReference type="PATRIC" id="fig|1300347.3.peg.157"/>
<keyword evidence="3" id="KW-1185">Reference proteome</keyword>
<keyword evidence="1" id="KW-1133">Transmembrane helix</keyword>
<protein>
    <recommendedName>
        <fullName evidence="4">DUF3105 domain-containing protein</fullName>
    </recommendedName>
</protein>
<keyword evidence="1" id="KW-0812">Transmembrane</keyword>
<dbReference type="InterPro" id="IPR021454">
    <property type="entry name" value="DUF3105"/>
</dbReference>
<dbReference type="AlphaFoldDB" id="A0A1A9GEC5"/>
<keyword evidence="1" id="KW-0472">Membrane</keyword>
<organism evidence="2 3">
    <name type="scientific">Nocardioides dokdonensis FR1436</name>
    <dbReference type="NCBI Taxonomy" id="1300347"/>
    <lineage>
        <taxon>Bacteria</taxon>
        <taxon>Bacillati</taxon>
        <taxon>Actinomycetota</taxon>
        <taxon>Actinomycetes</taxon>
        <taxon>Propionibacteriales</taxon>
        <taxon>Nocardioidaceae</taxon>
        <taxon>Nocardioides</taxon>
    </lineage>
</organism>
<evidence type="ECO:0000313" key="3">
    <source>
        <dbReference type="Proteomes" id="UP000077868"/>
    </source>
</evidence>
<dbReference type="Pfam" id="PF11303">
    <property type="entry name" value="DUF3105"/>
    <property type="match status" value="1"/>
</dbReference>